<name>A0ACB9P272_9MYRT</name>
<proteinExistence type="predicted"/>
<evidence type="ECO:0000313" key="1">
    <source>
        <dbReference type="EMBL" id="KAI4342543.1"/>
    </source>
</evidence>
<keyword evidence="2" id="KW-1185">Reference proteome</keyword>
<dbReference type="Proteomes" id="UP001057402">
    <property type="component" value="Chromosome 7"/>
</dbReference>
<reference evidence="2" key="1">
    <citation type="journal article" date="2023" name="Front. Plant Sci.">
        <title>Chromosomal-level genome assembly of Melastoma candidum provides insights into trichome evolution.</title>
        <authorList>
            <person name="Zhong Y."/>
            <person name="Wu W."/>
            <person name="Sun C."/>
            <person name="Zou P."/>
            <person name="Liu Y."/>
            <person name="Dai S."/>
            <person name="Zhou R."/>
        </authorList>
    </citation>
    <scope>NUCLEOTIDE SEQUENCE [LARGE SCALE GENOMIC DNA]</scope>
</reference>
<gene>
    <name evidence="1" type="ORF">MLD38_027160</name>
</gene>
<organism evidence="1 2">
    <name type="scientific">Melastoma candidum</name>
    <dbReference type="NCBI Taxonomy" id="119954"/>
    <lineage>
        <taxon>Eukaryota</taxon>
        <taxon>Viridiplantae</taxon>
        <taxon>Streptophyta</taxon>
        <taxon>Embryophyta</taxon>
        <taxon>Tracheophyta</taxon>
        <taxon>Spermatophyta</taxon>
        <taxon>Magnoliopsida</taxon>
        <taxon>eudicotyledons</taxon>
        <taxon>Gunneridae</taxon>
        <taxon>Pentapetalae</taxon>
        <taxon>rosids</taxon>
        <taxon>malvids</taxon>
        <taxon>Myrtales</taxon>
        <taxon>Melastomataceae</taxon>
        <taxon>Melastomatoideae</taxon>
        <taxon>Melastomateae</taxon>
        <taxon>Melastoma</taxon>
    </lineage>
</organism>
<dbReference type="EMBL" id="CM042886">
    <property type="protein sequence ID" value="KAI4342543.1"/>
    <property type="molecule type" value="Genomic_DNA"/>
</dbReference>
<sequence length="288" mass="31863">MRKSTSMDSESSSAAAAAEDESQHSPLRFHSPLRSDLGDPVETSPYASPESLRRTSEDKFTQWSPLHSPSPDAGKAVEKANRVENVNVRSTAMVVNKEVRQDMMHPMTKLGPSVGGVGDRSRAPETFFRRSRSGNVAMKTALCFRVLEVILCLISFAVMAADKTPGWSGDSFDRYKEYRYCLSVNVIAFLYSGAQACDLAYQMMTGKHFVHDYVHNYFDFFMDQILAYLLVSASSSAATRVNDWKTNWGGDKFTEMVSASVAMAFLAFLAFAVSALISGYNLCTHGYP</sequence>
<protein>
    <submittedName>
        <fullName evidence="1">Uncharacterized protein</fullName>
    </submittedName>
</protein>
<comment type="caution">
    <text evidence="1">The sequence shown here is derived from an EMBL/GenBank/DDBJ whole genome shotgun (WGS) entry which is preliminary data.</text>
</comment>
<evidence type="ECO:0000313" key="2">
    <source>
        <dbReference type="Proteomes" id="UP001057402"/>
    </source>
</evidence>
<accession>A0ACB9P272</accession>